<dbReference type="CDD" id="cd00093">
    <property type="entry name" value="HTH_XRE"/>
    <property type="match status" value="1"/>
</dbReference>
<dbReference type="GO" id="GO:0003677">
    <property type="term" value="F:DNA binding"/>
    <property type="evidence" value="ECO:0007669"/>
    <property type="project" value="InterPro"/>
</dbReference>
<evidence type="ECO:0000313" key="3">
    <source>
        <dbReference type="Proteomes" id="UP000248544"/>
    </source>
</evidence>
<proteinExistence type="predicted"/>
<organism evidence="2 3">
    <name type="scientific">Spongiactinospora gelatinilytica</name>
    <dbReference type="NCBI Taxonomy" id="2666298"/>
    <lineage>
        <taxon>Bacteria</taxon>
        <taxon>Bacillati</taxon>
        <taxon>Actinomycetota</taxon>
        <taxon>Actinomycetes</taxon>
        <taxon>Streptosporangiales</taxon>
        <taxon>Streptosporangiaceae</taxon>
        <taxon>Spongiactinospora</taxon>
    </lineage>
</organism>
<dbReference type="PROSITE" id="PS50943">
    <property type="entry name" value="HTH_CROC1"/>
    <property type="match status" value="1"/>
</dbReference>
<dbReference type="RefSeq" id="WP_111168128.1">
    <property type="nucleotide sequence ID" value="NZ_POUA01000103.1"/>
</dbReference>
<gene>
    <name evidence="2" type="ORF">C1I98_15250</name>
</gene>
<dbReference type="Gene3D" id="1.10.260.40">
    <property type="entry name" value="lambda repressor-like DNA-binding domains"/>
    <property type="match status" value="1"/>
</dbReference>
<dbReference type="InterPro" id="IPR010982">
    <property type="entry name" value="Lambda_DNA-bd_dom_sf"/>
</dbReference>
<dbReference type="SUPFAM" id="SSF47413">
    <property type="entry name" value="lambda repressor-like DNA-binding domains"/>
    <property type="match status" value="1"/>
</dbReference>
<evidence type="ECO:0000259" key="1">
    <source>
        <dbReference type="PROSITE" id="PS50943"/>
    </source>
</evidence>
<dbReference type="InterPro" id="IPR001387">
    <property type="entry name" value="Cro/C1-type_HTH"/>
</dbReference>
<dbReference type="Pfam" id="PF13560">
    <property type="entry name" value="HTH_31"/>
    <property type="match status" value="1"/>
</dbReference>
<dbReference type="AlphaFoldDB" id="A0A2W2H0U7"/>
<protein>
    <recommendedName>
        <fullName evidence="1">HTH cro/C1-type domain-containing protein</fullName>
    </recommendedName>
</protein>
<sequence>MPDDRTREPGARLRELRFRRGFTQEGLAEAAGLSVQCIKKIEQGGSARMETYHQIAKALGVRTVWFVAPGSPEPVAETENVALLADIRGAIIPPVGMDGNVLYEAADADDVSLPRLREAVDASALAYYGDQYDHLAQVLPELIKSAQYHVSRFDDTSAEGREAIRLRADALSLAGRYLIQIRANDLALTAIQQSLRDARTIGSVPLAAAAISMQGWAMQRQGRFDEVERLAVAAAQEIEPRVSVASKGELAAWGWVLLSAATAAVRNNRTREAEDYVSIARTAATRFGKEQQVSPVHKSFGPVSVALIAAEVATMAGEPAHGLEEMEQITPDDGRPPAPVWNRGQIEKSYIHLEMGDTERATEVLQELKAHSPQWLRYQQRAKDAAEGILKARTRIPTAAQREIADFLGVKE</sequence>
<feature type="domain" description="HTH cro/C1-type" evidence="1">
    <location>
        <begin position="13"/>
        <end position="66"/>
    </location>
</feature>
<comment type="caution">
    <text evidence="2">The sequence shown here is derived from an EMBL/GenBank/DDBJ whole genome shotgun (WGS) entry which is preliminary data.</text>
</comment>
<dbReference type="Gene3D" id="1.25.40.10">
    <property type="entry name" value="Tetratricopeptide repeat domain"/>
    <property type="match status" value="1"/>
</dbReference>
<dbReference type="Proteomes" id="UP000248544">
    <property type="component" value="Unassembled WGS sequence"/>
</dbReference>
<dbReference type="SMART" id="SM00530">
    <property type="entry name" value="HTH_XRE"/>
    <property type="match status" value="1"/>
</dbReference>
<dbReference type="EMBL" id="POUA01000103">
    <property type="protein sequence ID" value="PZG45705.1"/>
    <property type="molecule type" value="Genomic_DNA"/>
</dbReference>
<evidence type="ECO:0000313" key="2">
    <source>
        <dbReference type="EMBL" id="PZG45705.1"/>
    </source>
</evidence>
<dbReference type="SUPFAM" id="SSF48452">
    <property type="entry name" value="TPR-like"/>
    <property type="match status" value="1"/>
</dbReference>
<name>A0A2W2H0U7_9ACTN</name>
<accession>A0A2W2H0U7</accession>
<keyword evidence="3" id="KW-1185">Reference proteome</keyword>
<dbReference type="InterPro" id="IPR011990">
    <property type="entry name" value="TPR-like_helical_dom_sf"/>
</dbReference>
<reference evidence="2 3" key="1">
    <citation type="submission" date="2018-01" db="EMBL/GenBank/DDBJ databases">
        <title>Draft genome sequence of Sphaerisporangium sp. 7K107.</title>
        <authorList>
            <person name="Sahin N."/>
            <person name="Saygin H."/>
            <person name="Ay H."/>
        </authorList>
    </citation>
    <scope>NUCLEOTIDE SEQUENCE [LARGE SCALE GENOMIC DNA]</scope>
    <source>
        <strain evidence="2 3">7K107</strain>
    </source>
</reference>